<dbReference type="InParanoid" id="L2GKG2"/>
<sequence length="130" mass="15109">MRLGGPPTDVDAAEQTSDNEDTASTSSLSNEVGHVEDSCVPELETSHQPRRPAEFKLKGYSDLSVDSIDLYVRRLRLKNPKMSKEEEKAINKIRKDAIKTMNRERRVRRVERKEEYKAKNAKRKRNYFNK</sequence>
<accession>L2GKG2</accession>
<evidence type="ECO:0000313" key="3">
    <source>
        <dbReference type="Proteomes" id="UP000011082"/>
    </source>
</evidence>
<dbReference type="Proteomes" id="UP000011082">
    <property type="component" value="Unassembled WGS sequence"/>
</dbReference>
<keyword evidence="3" id="KW-1185">Reference proteome</keyword>
<reference evidence="3" key="1">
    <citation type="submission" date="2011-05" db="EMBL/GenBank/DDBJ databases">
        <title>The genome sequence of Vittaforma corneae strain ATCC 50505.</title>
        <authorList>
            <consortium name="The Broad Institute Genome Sequencing Platform"/>
            <person name="Cuomo C."/>
            <person name="Didier E."/>
            <person name="Bowers L."/>
            <person name="Young S.K."/>
            <person name="Zeng Q."/>
            <person name="Gargeya S."/>
            <person name="Fitzgerald M."/>
            <person name="Haas B."/>
            <person name="Abouelleil A."/>
            <person name="Alvarado L."/>
            <person name="Arachchi H.M."/>
            <person name="Berlin A."/>
            <person name="Chapman S.B."/>
            <person name="Gearin G."/>
            <person name="Goldberg J."/>
            <person name="Griggs A."/>
            <person name="Gujja S."/>
            <person name="Hansen M."/>
            <person name="Heiman D."/>
            <person name="Howarth C."/>
            <person name="Larimer J."/>
            <person name="Lui A."/>
            <person name="MacDonald P.J.P."/>
            <person name="McCowen C."/>
            <person name="Montmayeur A."/>
            <person name="Murphy C."/>
            <person name="Neiman D."/>
            <person name="Pearson M."/>
            <person name="Priest M."/>
            <person name="Roberts A."/>
            <person name="Saif S."/>
            <person name="Shea T."/>
            <person name="Sisk P."/>
            <person name="Stolte C."/>
            <person name="Sykes S."/>
            <person name="Wortman J."/>
            <person name="Nusbaum C."/>
            <person name="Birren B."/>
        </authorList>
    </citation>
    <scope>NUCLEOTIDE SEQUENCE [LARGE SCALE GENOMIC DNA]</scope>
    <source>
        <strain evidence="3">ATCC 50505</strain>
    </source>
</reference>
<name>L2GKG2_VITCO</name>
<feature type="region of interest" description="Disordered" evidence="1">
    <location>
        <begin position="109"/>
        <end position="130"/>
    </location>
</feature>
<evidence type="ECO:0000256" key="1">
    <source>
        <dbReference type="SAM" id="MobiDB-lite"/>
    </source>
</evidence>
<dbReference type="HOGENOM" id="CLU_1939721_0_0_1"/>
<dbReference type="GeneID" id="19882292"/>
<feature type="region of interest" description="Disordered" evidence="1">
    <location>
        <begin position="1"/>
        <end position="51"/>
    </location>
</feature>
<dbReference type="RefSeq" id="XP_007605027.1">
    <property type="nucleotide sequence ID" value="XM_007604965.1"/>
</dbReference>
<dbReference type="EMBL" id="JH370145">
    <property type="protein sequence ID" value="ELA41341.1"/>
    <property type="molecule type" value="Genomic_DNA"/>
</dbReference>
<feature type="compositionally biased region" description="Basic residues" evidence="1">
    <location>
        <begin position="119"/>
        <end position="130"/>
    </location>
</feature>
<dbReference type="AlphaFoldDB" id="L2GKG2"/>
<evidence type="ECO:0000313" key="2">
    <source>
        <dbReference type="EMBL" id="ELA41341.1"/>
    </source>
</evidence>
<gene>
    <name evidence="2" type="ORF">VICG_01581</name>
</gene>
<protein>
    <submittedName>
        <fullName evidence="2">Uncharacterized protein</fullName>
    </submittedName>
</protein>
<dbReference type="VEuPathDB" id="MicrosporidiaDB:VICG_01581"/>
<proteinExistence type="predicted"/>
<organism evidence="2 3">
    <name type="scientific">Vittaforma corneae (strain ATCC 50505)</name>
    <name type="common">Microsporidian parasite</name>
    <name type="synonym">Nosema corneum</name>
    <dbReference type="NCBI Taxonomy" id="993615"/>
    <lineage>
        <taxon>Eukaryota</taxon>
        <taxon>Fungi</taxon>
        <taxon>Fungi incertae sedis</taxon>
        <taxon>Microsporidia</taxon>
        <taxon>Nosematidae</taxon>
        <taxon>Vittaforma</taxon>
    </lineage>
</organism>